<evidence type="ECO:0000313" key="2">
    <source>
        <dbReference type="Proteomes" id="UP000011083"/>
    </source>
</evidence>
<dbReference type="KEGG" id="acan:ACA1_389650"/>
<name>L8GEF5_ACACF</name>
<accession>L8GEF5</accession>
<dbReference type="EMBL" id="KB008156">
    <property type="protein sequence ID" value="ELR11244.1"/>
    <property type="molecule type" value="Genomic_DNA"/>
</dbReference>
<proteinExistence type="predicted"/>
<organism evidence="1 2">
    <name type="scientific">Acanthamoeba castellanii (strain ATCC 30010 / Neff)</name>
    <dbReference type="NCBI Taxonomy" id="1257118"/>
    <lineage>
        <taxon>Eukaryota</taxon>
        <taxon>Amoebozoa</taxon>
        <taxon>Discosea</taxon>
        <taxon>Longamoebia</taxon>
        <taxon>Centramoebida</taxon>
        <taxon>Acanthamoebidae</taxon>
        <taxon>Acanthamoeba</taxon>
    </lineage>
</organism>
<evidence type="ECO:0000313" key="1">
    <source>
        <dbReference type="EMBL" id="ELR11244.1"/>
    </source>
</evidence>
<gene>
    <name evidence="1" type="ORF">ACA1_389650</name>
</gene>
<dbReference type="GeneID" id="14911600"/>
<dbReference type="VEuPathDB" id="AmoebaDB:ACA1_389650"/>
<dbReference type="AlphaFoldDB" id="L8GEF5"/>
<sequence>MQVITPIHHPLIAPDGRLALHHFLSGEASSDWEPRILMVDLLQMFRQQLLVTDYDHVRETCDLVEPLAEAVDRWTADGAGQARKAAAMTALFAMTDTERAKRWPNWADAFASLHPQYGREVRTLVVLASRNSHELQCSTCTATTTLSDLPLELVAMIADRLLLLHMADLARSLALPSFFGLPPDWRTRVITTPP</sequence>
<dbReference type="Proteomes" id="UP000011083">
    <property type="component" value="Unassembled WGS sequence"/>
</dbReference>
<protein>
    <submittedName>
        <fullName evidence="1">Uncharacterized protein</fullName>
    </submittedName>
</protein>
<dbReference type="RefSeq" id="XP_004333257.1">
    <property type="nucleotide sequence ID" value="XM_004333209.1"/>
</dbReference>
<keyword evidence="2" id="KW-1185">Reference proteome</keyword>
<reference evidence="1 2" key="1">
    <citation type="journal article" date="2013" name="Genome Biol.">
        <title>Genome of Acanthamoeba castellanii highlights extensive lateral gene transfer and early evolution of tyrosine kinase signaling.</title>
        <authorList>
            <person name="Clarke M."/>
            <person name="Lohan A.J."/>
            <person name="Liu B."/>
            <person name="Lagkouvardos I."/>
            <person name="Roy S."/>
            <person name="Zafar N."/>
            <person name="Bertelli C."/>
            <person name="Schilde C."/>
            <person name="Kianianmomeni A."/>
            <person name="Burglin T.R."/>
            <person name="Frech C."/>
            <person name="Turcotte B."/>
            <person name="Kopec K.O."/>
            <person name="Synnott J.M."/>
            <person name="Choo C."/>
            <person name="Paponov I."/>
            <person name="Finkler A."/>
            <person name="Soon Heng Tan C."/>
            <person name="Hutchins A.P."/>
            <person name="Weinmeier T."/>
            <person name="Rattei T."/>
            <person name="Chu J.S."/>
            <person name="Gimenez G."/>
            <person name="Irimia M."/>
            <person name="Rigden D.J."/>
            <person name="Fitzpatrick D.A."/>
            <person name="Lorenzo-Morales J."/>
            <person name="Bateman A."/>
            <person name="Chiu C.H."/>
            <person name="Tang P."/>
            <person name="Hegemann P."/>
            <person name="Fromm H."/>
            <person name="Raoult D."/>
            <person name="Greub G."/>
            <person name="Miranda-Saavedra D."/>
            <person name="Chen N."/>
            <person name="Nash P."/>
            <person name="Ginger M.L."/>
            <person name="Horn M."/>
            <person name="Schaap P."/>
            <person name="Caler L."/>
            <person name="Loftus B."/>
        </authorList>
    </citation>
    <scope>NUCLEOTIDE SEQUENCE [LARGE SCALE GENOMIC DNA]</scope>
    <source>
        <strain evidence="1 2">Neff</strain>
    </source>
</reference>